<reference evidence="2 3" key="1">
    <citation type="submission" date="2022-03" db="EMBL/GenBank/DDBJ databases">
        <authorList>
            <person name="Jo J.-H."/>
            <person name="Im W.-T."/>
        </authorList>
    </citation>
    <scope>NUCLEOTIDE SEQUENCE [LARGE SCALE GENOMIC DNA]</scope>
    <source>
        <strain evidence="2 3">MA9</strain>
    </source>
</reference>
<dbReference type="InterPro" id="IPR006120">
    <property type="entry name" value="Resolvase_HTH_dom"/>
</dbReference>
<keyword evidence="3" id="KW-1185">Reference proteome</keyword>
<sequence>MTIKKICAITKLSKSTLYRALDKRKIGDTYENRALIKNYIYFIEQTKSNS</sequence>
<accession>A0ABS9UI40</accession>
<organism evidence="2 3">
    <name type="scientific">Solibacillus palustris</name>
    <dbReference type="NCBI Taxonomy" id="2908203"/>
    <lineage>
        <taxon>Bacteria</taxon>
        <taxon>Bacillati</taxon>
        <taxon>Bacillota</taxon>
        <taxon>Bacilli</taxon>
        <taxon>Bacillales</taxon>
        <taxon>Caryophanaceae</taxon>
        <taxon>Solibacillus</taxon>
    </lineage>
</organism>
<name>A0ABS9UI40_9BACL</name>
<dbReference type="Pfam" id="PF02796">
    <property type="entry name" value="HTH_7"/>
    <property type="match status" value="1"/>
</dbReference>
<dbReference type="Proteomes" id="UP001316087">
    <property type="component" value="Unassembled WGS sequence"/>
</dbReference>
<proteinExistence type="predicted"/>
<dbReference type="Gene3D" id="1.10.10.60">
    <property type="entry name" value="Homeodomain-like"/>
    <property type="match status" value="1"/>
</dbReference>
<protein>
    <submittedName>
        <fullName evidence="2">Helix-turn-helix domain-containing protein</fullName>
    </submittedName>
</protein>
<evidence type="ECO:0000259" key="1">
    <source>
        <dbReference type="Pfam" id="PF02796"/>
    </source>
</evidence>
<comment type="caution">
    <text evidence="2">The sequence shown here is derived from an EMBL/GenBank/DDBJ whole genome shotgun (WGS) entry which is preliminary data.</text>
</comment>
<feature type="domain" description="Resolvase HTH" evidence="1">
    <location>
        <begin position="1"/>
        <end position="23"/>
    </location>
</feature>
<evidence type="ECO:0000313" key="2">
    <source>
        <dbReference type="EMBL" id="MCH7324016.1"/>
    </source>
</evidence>
<dbReference type="EMBL" id="JAKZFC010000015">
    <property type="protein sequence ID" value="MCH7324016.1"/>
    <property type="molecule type" value="Genomic_DNA"/>
</dbReference>
<evidence type="ECO:0000313" key="3">
    <source>
        <dbReference type="Proteomes" id="UP001316087"/>
    </source>
</evidence>
<gene>
    <name evidence="2" type="ORF">LZ480_19325</name>
</gene>